<name>A0AAN9LRV8_PHACN</name>
<keyword evidence="2" id="KW-1185">Reference proteome</keyword>
<dbReference type="EMBL" id="JAYMYR010000009">
    <property type="protein sequence ID" value="KAK7341140.1"/>
    <property type="molecule type" value="Genomic_DNA"/>
</dbReference>
<gene>
    <name evidence="1" type="ORF">VNO80_24065</name>
</gene>
<dbReference type="Proteomes" id="UP001374584">
    <property type="component" value="Unassembled WGS sequence"/>
</dbReference>
<evidence type="ECO:0000313" key="1">
    <source>
        <dbReference type="EMBL" id="KAK7341140.1"/>
    </source>
</evidence>
<organism evidence="1 2">
    <name type="scientific">Phaseolus coccineus</name>
    <name type="common">Scarlet runner bean</name>
    <name type="synonym">Phaseolus multiflorus</name>
    <dbReference type="NCBI Taxonomy" id="3886"/>
    <lineage>
        <taxon>Eukaryota</taxon>
        <taxon>Viridiplantae</taxon>
        <taxon>Streptophyta</taxon>
        <taxon>Embryophyta</taxon>
        <taxon>Tracheophyta</taxon>
        <taxon>Spermatophyta</taxon>
        <taxon>Magnoliopsida</taxon>
        <taxon>eudicotyledons</taxon>
        <taxon>Gunneridae</taxon>
        <taxon>Pentapetalae</taxon>
        <taxon>rosids</taxon>
        <taxon>fabids</taxon>
        <taxon>Fabales</taxon>
        <taxon>Fabaceae</taxon>
        <taxon>Papilionoideae</taxon>
        <taxon>50 kb inversion clade</taxon>
        <taxon>NPAAA clade</taxon>
        <taxon>indigoferoid/millettioid clade</taxon>
        <taxon>Phaseoleae</taxon>
        <taxon>Phaseolus</taxon>
    </lineage>
</organism>
<evidence type="ECO:0000313" key="2">
    <source>
        <dbReference type="Proteomes" id="UP001374584"/>
    </source>
</evidence>
<comment type="caution">
    <text evidence="1">The sequence shown here is derived from an EMBL/GenBank/DDBJ whole genome shotgun (WGS) entry which is preliminary data.</text>
</comment>
<sequence length="88" mass="9764">MTVIDTHGGGHAADKGELRNRGCTVAFSAREPKVFYSRASPLPVLLNKLMLLSFNYTSLLPFTHPPSWNFNTTNNFFQQPSADGEECC</sequence>
<accession>A0AAN9LRV8</accession>
<protein>
    <submittedName>
        <fullName evidence="1">Uncharacterized protein</fullName>
    </submittedName>
</protein>
<proteinExistence type="predicted"/>
<reference evidence="1 2" key="1">
    <citation type="submission" date="2024-01" db="EMBL/GenBank/DDBJ databases">
        <title>The genomes of 5 underutilized Papilionoideae crops provide insights into root nodulation and disease resistanc.</title>
        <authorList>
            <person name="Jiang F."/>
        </authorList>
    </citation>
    <scope>NUCLEOTIDE SEQUENCE [LARGE SCALE GENOMIC DNA]</scope>
    <source>
        <strain evidence="1">JINMINGXINNONG_FW02</strain>
        <tissue evidence="1">Leaves</tissue>
    </source>
</reference>
<dbReference type="AlphaFoldDB" id="A0AAN9LRV8"/>